<evidence type="ECO:0000256" key="8">
    <source>
        <dbReference type="ARBA" id="ARBA00022927"/>
    </source>
</evidence>
<keyword evidence="3" id="KW-0813">Transport</keyword>
<evidence type="ECO:0000256" key="10">
    <source>
        <dbReference type="ARBA" id="ARBA00029362"/>
    </source>
</evidence>
<evidence type="ECO:0000256" key="4">
    <source>
        <dbReference type="ARBA" id="ARBA00022490"/>
    </source>
</evidence>
<dbReference type="PANTHER" id="PTHR22624">
    <property type="entry name" value="CYSTEINE PROTEASE ATG4"/>
    <property type="match status" value="1"/>
</dbReference>
<keyword evidence="5 11" id="KW-0645">Protease</keyword>
<dbReference type="InterPro" id="IPR038765">
    <property type="entry name" value="Papain-like_cys_pep_sf"/>
</dbReference>
<accession>A0ABY8EQU5</accession>
<feature type="compositionally biased region" description="Low complexity" evidence="12">
    <location>
        <begin position="149"/>
        <end position="161"/>
    </location>
</feature>
<keyword evidence="8" id="KW-0653">Protein transport</keyword>
<evidence type="ECO:0000256" key="7">
    <source>
        <dbReference type="ARBA" id="ARBA00022807"/>
    </source>
</evidence>
<evidence type="ECO:0000256" key="1">
    <source>
        <dbReference type="ARBA" id="ARBA00004329"/>
    </source>
</evidence>
<comment type="subcellular location">
    <subcellularLocation>
        <location evidence="11">Nucleus</location>
    </subcellularLocation>
    <subcellularLocation>
        <location evidence="11">Cytoplasm</location>
    </subcellularLocation>
    <subcellularLocation>
        <location evidence="1">Preautophagosomal structure</location>
    </subcellularLocation>
</comment>
<evidence type="ECO:0000313" key="15">
    <source>
        <dbReference type="Proteomes" id="UP000818624"/>
    </source>
</evidence>
<evidence type="ECO:0000256" key="9">
    <source>
        <dbReference type="ARBA" id="ARBA00023006"/>
    </source>
</evidence>
<feature type="compositionally biased region" description="Basic residues" evidence="12">
    <location>
        <begin position="139"/>
        <end position="148"/>
    </location>
</feature>
<organism evidence="14 15">
    <name type="scientific">Malassezia furfur</name>
    <name type="common">Pityriasis versicolor infection agent</name>
    <name type="synonym">Pityrosporum furfur</name>
    <dbReference type="NCBI Taxonomy" id="55194"/>
    <lineage>
        <taxon>Eukaryota</taxon>
        <taxon>Fungi</taxon>
        <taxon>Dikarya</taxon>
        <taxon>Basidiomycota</taxon>
        <taxon>Ustilaginomycotina</taxon>
        <taxon>Malasseziomycetes</taxon>
        <taxon>Malasseziales</taxon>
        <taxon>Malasseziaceae</taxon>
        <taxon>Malassezia</taxon>
    </lineage>
</organism>
<feature type="region of interest" description="Disordered" evidence="12">
    <location>
        <begin position="657"/>
        <end position="789"/>
    </location>
</feature>
<dbReference type="EC" id="3.4.22.-" evidence="11"/>
<feature type="region of interest" description="Disordered" evidence="12">
    <location>
        <begin position="111"/>
        <end position="161"/>
    </location>
</feature>
<dbReference type="GO" id="GO:0006508">
    <property type="term" value="P:proteolysis"/>
    <property type="evidence" value="ECO:0007669"/>
    <property type="project" value="UniProtKB-KW"/>
</dbReference>
<feature type="compositionally biased region" description="Polar residues" evidence="12">
    <location>
        <begin position="701"/>
        <end position="724"/>
    </location>
</feature>
<dbReference type="Pfam" id="PF03416">
    <property type="entry name" value="Peptidase_C54"/>
    <property type="match status" value="1"/>
</dbReference>
<dbReference type="Proteomes" id="UP000818624">
    <property type="component" value="Chromosome 2"/>
</dbReference>
<feature type="region of interest" description="Disordered" evidence="12">
    <location>
        <begin position="207"/>
        <end position="236"/>
    </location>
</feature>
<feature type="compositionally biased region" description="Low complexity" evidence="12">
    <location>
        <begin position="662"/>
        <end position="683"/>
    </location>
</feature>
<feature type="region of interest" description="Disordered" evidence="12">
    <location>
        <begin position="1"/>
        <end position="91"/>
    </location>
</feature>
<keyword evidence="15" id="KW-1185">Reference proteome</keyword>
<dbReference type="InterPro" id="IPR005078">
    <property type="entry name" value="Peptidase_C54"/>
</dbReference>
<evidence type="ECO:0000256" key="6">
    <source>
        <dbReference type="ARBA" id="ARBA00022801"/>
    </source>
</evidence>
<feature type="compositionally biased region" description="Pro residues" evidence="12">
    <location>
        <begin position="123"/>
        <end position="132"/>
    </location>
</feature>
<keyword evidence="4 11" id="KW-0963">Cytoplasm</keyword>
<feature type="compositionally biased region" description="Polar residues" evidence="12">
    <location>
        <begin position="731"/>
        <end position="762"/>
    </location>
</feature>
<name>A0ABY8EQU5_MALFU</name>
<dbReference type="SUPFAM" id="SSF54001">
    <property type="entry name" value="Cysteine proteinases"/>
    <property type="match status" value="1"/>
</dbReference>
<feature type="domain" description="Peptidase C54 catalytic" evidence="13">
    <location>
        <begin position="244"/>
        <end position="844"/>
    </location>
</feature>
<evidence type="ECO:0000259" key="13">
    <source>
        <dbReference type="Pfam" id="PF03416"/>
    </source>
</evidence>
<evidence type="ECO:0000256" key="5">
    <source>
        <dbReference type="ARBA" id="ARBA00022670"/>
    </source>
</evidence>
<dbReference type="PANTHER" id="PTHR22624:SF49">
    <property type="entry name" value="CYSTEINE PROTEASE"/>
    <property type="match status" value="1"/>
</dbReference>
<evidence type="ECO:0000256" key="11">
    <source>
        <dbReference type="RuleBase" id="RU363115"/>
    </source>
</evidence>
<dbReference type="EMBL" id="CP046235">
    <property type="protein sequence ID" value="WFD47130.1"/>
    <property type="molecule type" value="Genomic_DNA"/>
</dbReference>
<gene>
    <name evidence="14" type="primary">ATG4</name>
    <name evidence="14" type="ORF">GLX27_001778</name>
</gene>
<feature type="compositionally biased region" description="Low complexity" evidence="12">
    <location>
        <begin position="1"/>
        <end position="15"/>
    </location>
</feature>
<keyword evidence="7" id="KW-0788">Thiol protease</keyword>
<sequence>MSDGAPPGDAATGAPRSAHARRVAKFRSELPRRFSLSRSERPARTADARASPLAGASETQSESAAMPPSTRTPQCTPALRDAELERPGGDDAVFPRRIVQWITRVANSHDDGAADASADAPPNSIPPPPPSAPQQLRREVRRRRHNRITRPVPAEAPAPRRMQLSDRWIPVRSPSRLWQMTSDRLLWPGTSDAGVWLLGTYYGPADAPASAGSDAPSADTAASERSSSDASSSASPRRAWRAELAAAVGSLVWCTYRSHFPPIAQDGFIGADEEATSAAVSAATEELCAPHDAAEDATDSTSSAGEAQAPLTQLLARSRSELGSTAATRGWLVQQLASRGWQLPGLLAQLPVTAGLLSRQEPVTPAAVATSLQAILDAVEHDVLYALPRPLTASAPFARLRDSLVSSLPTPTGLPGVWGYVKAIYESVSSIAQPAGPTSDAGWGCMLRTVQSLLATALVRVHLGRSWRLPPVRDGRVQWRSDEEHATYTRILTLFLDDPSSACPFSIHRLAAEGKRLGIDVGAWFGPSTAASVVQRLAQPTHLGVGVAATNDGLVYVDDVVAASHDWTRPVLVLVAQRLGLDEVPKAYRTALKQLFAFPQSVGVAGGRPSSSVYFVGSQREHLLYLDPHTTRASVPFRHAPPSLRGAELLRTAWGATDEPRSQGTEGQSTEGQGAEGQGVQPSGPQPSGPQPSAQPYGQPNAQPNAQSNGQPTAQPNGQPNGQPSEPPNSQPGAQSTAQPTAPQSDSPAQPDGSPSDSTPQPKRTDRVAASDPAPDGLACDDPPPPDDATRTLLTSWYCNAYAPVELATFRTTSTQQMPLGVVDPSVLLGFVVHTRAELDDLARRAEQLGAPLFRVAPHRLTYASSDAASDVASDAASDTDSSWAL</sequence>
<comment type="catalytic activity">
    <reaction evidence="10">
        <text>[protein]-C-terminal L-amino acid-glycyl-phosphatidylethanolamide + H2O = [protein]-C-terminal L-amino acid-glycine + a 1,2-diacyl-sn-glycero-3-phosphoethanolamine</text>
        <dbReference type="Rhea" id="RHEA:67548"/>
        <dbReference type="Rhea" id="RHEA-COMP:17323"/>
        <dbReference type="Rhea" id="RHEA-COMP:17324"/>
        <dbReference type="ChEBI" id="CHEBI:15377"/>
        <dbReference type="ChEBI" id="CHEBI:64612"/>
        <dbReference type="ChEBI" id="CHEBI:172940"/>
        <dbReference type="ChEBI" id="CHEBI:172941"/>
    </reaction>
    <physiologicalReaction direction="left-to-right" evidence="10">
        <dbReference type="Rhea" id="RHEA:67549"/>
    </physiologicalReaction>
</comment>
<feature type="compositionally biased region" description="Basic and acidic residues" evidence="12">
    <location>
        <begin position="80"/>
        <end position="89"/>
    </location>
</feature>
<dbReference type="InterPro" id="IPR046792">
    <property type="entry name" value="Peptidase_C54_cat"/>
</dbReference>
<keyword evidence="6 11" id="KW-0378">Hydrolase</keyword>
<feature type="compositionally biased region" description="Basic and acidic residues" evidence="12">
    <location>
        <begin position="26"/>
        <end position="47"/>
    </location>
</feature>
<comment type="function">
    <text evidence="11">Required for selective autophagic degradation of the nucleus (nucleophagy) as well as for mitophagy which contributes to regulate mitochondrial quantity and quality by eliminating the mitochondria to a basal level to fulfill cellular energy requirements and preventing excess ROS production.</text>
</comment>
<proteinExistence type="inferred from homology"/>
<protein>
    <recommendedName>
        <fullName evidence="11">Cysteine protease</fullName>
        <ecNumber evidence="11">3.4.22.-</ecNumber>
    </recommendedName>
</protein>
<evidence type="ECO:0000256" key="3">
    <source>
        <dbReference type="ARBA" id="ARBA00022448"/>
    </source>
</evidence>
<keyword evidence="9" id="KW-0072">Autophagy</keyword>
<feature type="compositionally biased region" description="Low complexity" evidence="12">
    <location>
        <begin position="691"/>
        <end position="700"/>
    </location>
</feature>
<dbReference type="GO" id="GO:0008233">
    <property type="term" value="F:peptidase activity"/>
    <property type="evidence" value="ECO:0007669"/>
    <property type="project" value="UniProtKB-KW"/>
</dbReference>
<evidence type="ECO:0000256" key="12">
    <source>
        <dbReference type="SAM" id="MobiDB-lite"/>
    </source>
</evidence>
<evidence type="ECO:0000256" key="2">
    <source>
        <dbReference type="ARBA" id="ARBA00010958"/>
    </source>
</evidence>
<feature type="compositionally biased region" description="Low complexity" evidence="12">
    <location>
        <begin position="772"/>
        <end position="781"/>
    </location>
</feature>
<comment type="similarity">
    <text evidence="2 11">Belongs to the peptidase C54 family.</text>
</comment>
<reference evidence="14 15" key="1">
    <citation type="journal article" date="2020" name="Elife">
        <title>Loss of centromere function drives karyotype evolution in closely related Malassezia species.</title>
        <authorList>
            <person name="Sankaranarayanan S.R."/>
            <person name="Ianiri G."/>
            <person name="Coelho M.A."/>
            <person name="Reza M.H."/>
            <person name="Thimmappa B.C."/>
            <person name="Ganguly P."/>
            <person name="Vadnala R.N."/>
            <person name="Sun S."/>
            <person name="Siddharthan R."/>
            <person name="Tellgren-Roth C."/>
            <person name="Dawson T.L."/>
            <person name="Heitman J."/>
            <person name="Sanyal K."/>
        </authorList>
    </citation>
    <scope>NUCLEOTIDE SEQUENCE [LARGE SCALE GENOMIC DNA]</scope>
    <source>
        <strain evidence="14">CBS14141</strain>
    </source>
</reference>
<keyword evidence="11" id="KW-0539">Nucleus</keyword>
<feature type="compositionally biased region" description="Polar residues" evidence="12">
    <location>
        <begin position="57"/>
        <end position="75"/>
    </location>
</feature>
<evidence type="ECO:0000313" key="14">
    <source>
        <dbReference type="EMBL" id="WFD47130.1"/>
    </source>
</evidence>